<evidence type="ECO:0000256" key="1">
    <source>
        <dbReference type="SAM" id="Phobius"/>
    </source>
</evidence>
<dbReference type="PANTHER" id="PTHR23028:SF53">
    <property type="entry name" value="ACYL_TRANSF_3 DOMAIN-CONTAINING PROTEIN"/>
    <property type="match status" value="1"/>
</dbReference>
<comment type="caution">
    <text evidence="3">The sequence shown here is derived from an EMBL/GenBank/DDBJ whole genome shotgun (WGS) entry which is preliminary data.</text>
</comment>
<proteinExistence type="predicted"/>
<feature type="transmembrane region" description="Helical" evidence="1">
    <location>
        <begin position="248"/>
        <end position="267"/>
    </location>
</feature>
<evidence type="ECO:0000259" key="2">
    <source>
        <dbReference type="Pfam" id="PF01757"/>
    </source>
</evidence>
<protein>
    <submittedName>
        <fullName evidence="3">Acyltransferase family protein</fullName>
    </submittedName>
</protein>
<organism evidence="3 4">
    <name type="scientific">Endobacterium cereale</name>
    <dbReference type="NCBI Taxonomy" id="2663029"/>
    <lineage>
        <taxon>Bacteria</taxon>
        <taxon>Pseudomonadati</taxon>
        <taxon>Pseudomonadota</taxon>
        <taxon>Alphaproteobacteria</taxon>
        <taxon>Hyphomicrobiales</taxon>
        <taxon>Rhizobiaceae</taxon>
        <taxon>Endobacterium</taxon>
    </lineage>
</organism>
<keyword evidence="1" id="KW-0472">Membrane</keyword>
<dbReference type="EMBL" id="WIXI01000047">
    <property type="protein sequence ID" value="MQY48158.1"/>
    <property type="molecule type" value="Genomic_DNA"/>
</dbReference>
<accession>A0A6A8AE20</accession>
<feature type="domain" description="Acyltransferase 3" evidence="2">
    <location>
        <begin position="107"/>
        <end position="412"/>
    </location>
</feature>
<keyword evidence="3" id="KW-0808">Transferase</keyword>
<dbReference type="Pfam" id="PF01757">
    <property type="entry name" value="Acyl_transf_3"/>
    <property type="match status" value="1"/>
</dbReference>
<dbReference type="Proteomes" id="UP000435138">
    <property type="component" value="Unassembled WGS sequence"/>
</dbReference>
<keyword evidence="1" id="KW-0812">Transmembrane</keyword>
<dbReference type="GO" id="GO:0016020">
    <property type="term" value="C:membrane"/>
    <property type="evidence" value="ECO:0007669"/>
    <property type="project" value="TreeGrafter"/>
</dbReference>
<sequence length="459" mass="51040">MSDLLVKCSLRPPLPRDDHETADHTHEPSWRCFGCSSSVTLIRLVCGVVKAFNRAPWKALRGIGSGQELRRRLPHNAYSLLSAAWRNETKSAIGIRAAQPMNAHRPDIDGLRGIACLFVLVAHSLSNHFYPEGAWLLAGTGGIGVILFFVLSASLLTVRLSEDGLAPKSLVAYAVARFVRILPMFWIAVVVYFAFGEIDILTVNLLWTALTFQTWHWHLWTIPIELQFYLLLPVILIASAAVTRKSPYLSIAILLISAVALDLYWQANGDLSRNTLARYLPSFAGGVVVALALLHLPRPSIRISTAIGGVGFFGVVALTILMKSGLLTEPRQSLFRVHNLYGMLWSLATYSVFVSGTVWSRWLSWAPLAAFGKTIYSTYLFHYLLVILIARQPEWWRVPACILTSIAVGWAVHHFVERRMGKLRAPITRVLTRSSSAQFKSHLLRDGGVYTSPTSDRAT</sequence>
<dbReference type="GO" id="GO:0000271">
    <property type="term" value="P:polysaccharide biosynthetic process"/>
    <property type="evidence" value="ECO:0007669"/>
    <property type="project" value="TreeGrafter"/>
</dbReference>
<dbReference type="AlphaFoldDB" id="A0A6A8AE20"/>
<dbReference type="InterPro" id="IPR050879">
    <property type="entry name" value="Acyltransferase_3"/>
</dbReference>
<dbReference type="GO" id="GO:0016747">
    <property type="term" value="F:acyltransferase activity, transferring groups other than amino-acyl groups"/>
    <property type="evidence" value="ECO:0007669"/>
    <property type="project" value="InterPro"/>
</dbReference>
<feature type="transmembrane region" description="Helical" evidence="1">
    <location>
        <begin position="303"/>
        <end position="322"/>
    </location>
</feature>
<keyword evidence="3" id="KW-0012">Acyltransferase</keyword>
<feature type="transmembrane region" description="Helical" evidence="1">
    <location>
        <begin position="374"/>
        <end position="390"/>
    </location>
</feature>
<reference evidence="3 4" key="1">
    <citation type="submission" date="2019-11" db="EMBL/GenBank/DDBJ databases">
        <title>Genome analysis of Rhizobacterium cereale a novel genus and species isolated from maize roots in North Spain.</title>
        <authorList>
            <person name="Menendez E."/>
            <person name="Flores-Felix J.D."/>
            <person name="Ramirez-Bahena M.-H."/>
            <person name="Igual J.M."/>
            <person name="Garcia-Fraile P."/>
            <person name="Peix A."/>
            <person name="Velazquez E."/>
        </authorList>
    </citation>
    <scope>NUCLEOTIDE SEQUENCE [LARGE SCALE GENOMIC DNA]</scope>
    <source>
        <strain evidence="3 4">RZME27</strain>
    </source>
</reference>
<gene>
    <name evidence="3" type="ORF">GAO09_19145</name>
</gene>
<name>A0A6A8AE20_9HYPH</name>
<feature type="transmembrane region" description="Helical" evidence="1">
    <location>
        <begin position="396"/>
        <end position="416"/>
    </location>
</feature>
<feature type="transmembrane region" description="Helical" evidence="1">
    <location>
        <begin position="136"/>
        <end position="158"/>
    </location>
</feature>
<evidence type="ECO:0000313" key="4">
    <source>
        <dbReference type="Proteomes" id="UP000435138"/>
    </source>
</evidence>
<feature type="transmembrane region" description="Helical" evidence="1">
    <location>
        <begin position="215"/>
        <end position="236"/>
    </location>
</feature>
<feature type="transmembrane region" description="Helical" evidence="1">
    <location>
        <begin position="342"/>
        <end position="362"/>
    </location>
</feature>
<dbReference type="InterPro" id="IPR002656">
    <property type="entry name" value="Acyl_transf_3_dom"/>
</dbReference>
<keyword evidence="4" id="KW-1185">Reference proteome</keyword>
<dbReference type="PANTHER" id="PTHR23028">
    <property type="entry name" value="ACETYLTRANSFERASE"/>
    <property type="match status" value="1"/>
</dbReference>
<evidence type="ECO:0000313" key="3">
    <source>
        <dbReference type="EMBL" id="MQY48158.1"/>
    </source>
</evidence>
<feature type="transmembrane region" description="Helical" evidence="1">
    <location>
        <begin position="279"/>
        <end position="296"/>
    </location>
</feature>
<keyword evidence="1" id="KW-1133">Transmembrane helix</keyword>